<organism evidence="2 3">
    <name type="scientific">Acholeplasma oculi</name>
    <dbReference type="NCBI Taxonomy" id="35623"/>
    <lineage>
        <taxon>Bacteria</taxon>
        <taxon>Bacillati</taxon>
        <taxon>Mycoplasmatota</taxon>
        <taxon>Mollicutes</taxon>
        <taxon>Acholeplasmatales</taxon>
        <taxon>Acholeplasmataceae</taxon>
        <taxon>Acholeplasma</taxon>
    </lineage>
</organism>
<reference evidence="3" key="1">
    <citation type="submission" date="2014-05" db="EMBL/GenBank/DDBJ databases">
        <authorList>
            <person name="Kube M."/>
        </authorList>
    </citation>
    <scope>NUCLEOTIDE SEQUENCE [LARGE SCALE GENOMIC DNA]</scope>
</reference>
<evidence type="ECO:0000313" key="3">
    <source>
        <dbReference type="Proteomes" id="UP000032434"/>
    </source>
</evidence>
<dbReference type="PATRIC" id="fig|35623.3.peg.57"/>
<protein>
    <submittedName>
        <fullName evidence="2">Uncharacterized protein</fullName>
    </submittedName>
</protein>
<dbReference type="KEGG" id="aoc:Aocu_00580"/>
<accession>A0A061AF32</accession>
<proteinExistence type="predicted"/>
<sequence length="69" mass="7984">MKKLFILLFVLLIGVATLNSKNDPLITERFTELISDVEFDTEFNEEEFDYTVIVSKKYSDDVGMSEWVG</sequence>
<dbReference type="HOGENOM" id="CLU_2766374_0_0_14"/>
<keyword evidence="1" id="KW-0732">Signal</keyword>
<dbReference type="RefSeq" id="WP_045748730.1">
    <property type="nucleotide sequence ID" value="NZ_FUZK01000002.1"/>
</dbReference>
<keyword evidence="3" id="KW-1185">Reference proteome</keyword>
<evidence type="ECO:0000313" key="2">
    <source>
        <dbReference type="EMBL" id="CDR30131.1"/>
    </source>
</evidence>
<gene>
    <name evidence="2" type="ORF">Aocu_00580</name>
</gene>
<dbReference type="STRING" id="35623.Aocu_00580"/>
<dbReference type="AlphaFoldDB" id="A0A061AF32"/>
<dbReference type="Proteomes" id="UP000032434">
    <property type="component" value="Chromosome 1"/>
</dbReference>
<feature type="signal peptide" evidence="1">
    <location>
        <begin position="1"/>
        <end position="22"/>
    </location>
</feature>
<dbReference type="InParanoid" id="A0A061AF32"/>
<feature type="chain" id="PRO_5001593701" evidence="1">
    <location>
        <begin position="23"/>
        <end position="69"/>
    </location>
</feature>
<dbReference type="EMBL" id="LK028559">
    <property type="protein sequence ID" value="CDR30131.1"/>
    <property type="molecule type" value="Genomic_DNA"/>
</dbReference>
<name>A0A061AF32_9MOLU</name>
<evidence type="ECO:0000256" key="1">
    <source>
        <dbReference type="SAM" id="SignalP"/>
    </source>
</evidence>